<dbReference type="EMBL" id="CM003377">
    <property type="protein sequence ID" value="KOM47964.1"/>
    <property type="molecule type" value="Genomic_DNA"/>
</dbReference>
<gene>
    <name evidence="2" type="ORF">LR48_Vigan07g166800</name>
</gene>
<dbReference type="Proteomes" id="UP000053144">
    <property type="component" value="Chromosome 7"/>
</dbReference>
<dbReference type="AlphaFoldDB" id="A0A0L9UZL8"/>
<protein>
    <submittedName>
        <fullName evidence="2">Uncharacterized protein</fullName>
    </submittedName>
</protein>
<feature type="region of interest" description="Disordered" evidence="1">
    <location>
        <begin position="1"/>
        <end position="34"/>
    </location>
</feature>
<evidence type="ECO:0000313" key="3">
    <source>
        <dbReference type="Proteomes" id="UP000053144"/>
    </source>
</evidence>
<evidence type="ECO:0000256" key="1">
    <source>
        <dbReference type="SAM" id="MobiDB-lite"/>
    </source>
</evidence>
<name>A0A0L9UZL8_PHAAN</name>
<accession>A0A0L9UZL8</accession>
<sequence length="114" mass="12276">MRGALHDEDGGGVVTGDATSMAESRLGSENGEDEQRLRMMRYRACVNGGDARHGGAMVAVEVDGKVGDGGGADGEAARSFTVMSRRERKEMMFWPWRRLAALAGAVEAERRLGF</sequence>
<proteinExistence type="predicted"/>
<organism evidence="2 3">
    <name type="scientific">Phaseolus angularis</name>
    <name type="common">Azuki bean</name>
    <name type="synonym">Vigna angularis</name>
    <dbReference type="NCBI Taxonomy" id="3914"/>
    <lineage>
        <taxon>Eukaryota</taxon>
        <taxon>Viridiplantae</taxon>
        <taxon>Streptophyta</taxon>
        <taxon>Embryophyta</taxon>
        <taxon>Tracheophyta</taxon>
        <taxon>Spermatophyta</taxon>
        <taxon>Magnoliopsida</taxon>
        <taxon>eudicotyledons</taxon>
        <taxon>Gunneridae</taxon>
        <taxon>Pentapetalae</taxon>
        <taxon>rosids</taxon>
        <taxon>fabids</taxon>
        <taxon>Fabales</taxon>
        <taxon>Fabaceae</taxon>
        <taxon>Papilionoideae</taxon>
        <taxon>50 kb inversion clade</taxon>
        <taxon>NPAAA clade</taxon>
        <taxon>indigoferoid/millettioid clade</taxon>
        <taxon>Phaseoleae</taxon>
        <taxon>Vigna</taxon>
    </lineage>
</organism>
<reference evidence="3" key="1">
    <citation type="journal article" date="2015" name="Proc. Natl. Acad. Sci. U.S.A.">
        <title>Genome sequencing of adzuki bean (Vigna angularis) provides insight into high starch and low fat accumulation and domestication.</title>
        <authorList>
            <person name="Yang K."/>
            <person name="Tian Z."/>
            <person name="Chen C."/>
            <person name="Luo L."/>
            <person name="Zhao B."/>
            <person name="Wang Z."/>
            <person name="Yu L."/>
            <person name="Li Y."/>
            <person name="Sun Y."/>
            <person name="Li W."/>
            <person name="Chen Y."/>
            <person name="Li Y."/>
            <person name="Zhang Y."/>
            <person name="Ai D."/>
            <person name="Zhao J."/>
            <person name="Shang C."/>
            <person name="Ma Y."/>
            <person name="Wu B."/>
            <person name="Wang M."/>
            <person name="Gao L."/>
            <person name="Sun D."/>
            <person name="Zhang P."/>
            <person name="Guo F."/>
            <person name="Wang W."/>
            <person name="Li Y."/>
            <person name="Wang J."/>
            <person name="Varshney R.K."/>
            <person name="Wang J."/>
            <person name="Ling H.Q."/>
            <person name="Wan P."/>
        </authorList>
    </citation>
    <scope>NUCLEOTIDE SEQUENCE</scope>
    <source>
        <strain evidence="3">cv. Jingnong 6</strain>
    </source>
</reference>
<dbReference type="Gramene" id="KOM47964">
    <property type="protein sequence ID" value="KOM47964"/>
    <property type="gene ID" value="LR48_Vigan07g166800"/>
</dbReference>
<evidence type="ECO:0000313" key="2">
    <source>
        <dbReference type="EMBL" id="KOM47964.1"/>
    </source>
</evidence>